<dbReference type="GO" id="GO:1902201">
    <property type="term" value="P:negative regulation of bacterial-type flagellum-dependent cell motility"/>
    <property type="evidence" value="ECO:0007669"/>
    <property type="project" value="TreeGrafter"/>
</dbReference>
<evidence type="ECO:0000313" key="5">
    <source>
        <dbReference type="EMBL" id="NHT76871.1"/>
    </source>
</evidence>
<dbReference type="NCBIfam" id="TIGR00254">
    <property type="entry name" value="GGDEF"/>
    <property type="match status" value="1"/>
</dbReference>
<dbReference type="SMART" id="SM00267">
    <property type="entry name" value="GGDEF"/>
    <property type="match status" value="1"/>
</dbReference>
<dbReference type="EMBL" id="JAANCM010000006">
    <property type="protein sequence ID" value="NHT76871.1"/>
    <property type="molecule type" value="Genomic_DNA"/>
</dbReference>
<keyword evidence="3" id="KW-0812">Transmembrane</keyword>
<dbReference type="InterPro" id="IPR043128">
    <property type="entry name" value="Rev_trsase/Diguanyl_cyclase"/>
</dbReference>
<feature type="transmembrane region" description="Helical" evidence="3">
    <location>
        <begin position="174"/>
        <end position="197"/>
    </location>
</feature>
<dbReference type="PROSITE" id="PS50887">
    <property type="entry name" value="GGDEF"/>
    <property type="match status" value="1"/>
</dbReference>
<keyword evidence="6" id="KW-1185">Reference proteome</keyword>
<dbReference type="GO" id="GO:0043709">
    <property type="term" value="P:cell adhesion involved in single-species biofilm formation"/>
    <property type="evidence" value="ECO:0007669"/>
    <property type="project" value="TreeGrafter"/>
</dbReference>
<feature type="region of interest" description="Disordered" evidence="2">
    <location>
        <begin position="374"/>
        <end position="394"/>
    </location>
</feature>
<reference evidence="5" key="1">
    <citation type="submission" date="2020-03" db="EMBL/GenBank/DDBJ databases">
        <title>Ferranicluibacter endophyticum gen. nov., sp. nov., a new genus isolated from Rubus ulmifolius Schott. stem.</title>
        <authorList>
            <person name="Roca-Couso R."/>
            <person name="Flores-Felix J.D."/>
            <person name="Igual J.M."/>
            <person name="Rivas R."/>
        </authorList>
    </citation>
    <scope>NUCLEOTIDE SEQUENCE</scope>
    <source>
        <strain evidence="5">CRRU44</strain>
    </source>
</reference>
<evidence type="ECO:0000256" key="2">
    <source>
        <dbReference type="SAM" id="MobiDB-lite"/>
    </source>
</evidence>
<dbReference type="CDD" id="cd01949">
    <property type="entry name" value="GGDEF"/>
    <property type="match status" value="1"/>
</dbReference>
<name>A0AA43ZGW4_9HYPH</name>
<dbReference type="GO" id="GO:0005886">
    <property type="term" value="C:plasma membrane"/>
    <property type="evidence" value="ECO:0007669"/>
    <property type="project" value="TreeGrafter"/>
</dbReference>
<evidence type="ECO:0000256" key="3">
    <source>
        <dbReference type="SAM" id="Phobius"/>
    </source>
</evidence>
<dbReference type="Gene3D" id="3.30.70.270">
    <property type="match status" value="1"/>
</dbReference>
<dbReference type="Proteomes" id="UP001155840">
    <property type="component" value="Unassembled WGS sequence"/>
</dbReference>
<accession>A0AA43ZGW4</accession>
<dbReference type="Pfam" id="PF00990">
    <property type="entry name" value="GGDEF"/>
    <property type="match status" value="1"/>
</dbReference>
<feature type="transmembrane region" description="Helical" evidence="3">
    <location>
        <begin position="121"/>
        <end position="141"/>
    </location>
</feature>
<keyword evidence="3" id="KW-0472">Membrane</keyword>
<dbReference type="InterPro" id="IPR050469">
    <property type="entry name" value="Diguanylate_Cyclase"/>
</dbReference>
<dbReference type="EC" id="2.7.7.65" evidence="1"/>
<protein>
    <recommendedName>
        <fullName evidence="1">diguanylate cyclase</fullName>
        <ecNumber evidence="1">2.7.7.65</ecNumber>
    </recommendedName>
</protein>
<evidence type="ECO:0000313" key="6">
    <source>
        <dbReference type="Proteomes" id="UP001155840"/>
    </source>
</evidence>
<feature type="domain" description="GGDEF" evidence="4">
    <location>
        <begin position="239"/>
        <end position="366"/>
    </location>
</feature>
<dbReference type="InterPro" id="IPR029787">
    <property type="entry name" value="Nucleotide_cyclase"/>
</dbReference>
<feature type="transmembrane region" description="Helical" evidence="3">
    <location>
        <begin position="71"/>
        <end position="91"/>
    </location>
</feature>
<dbReference type="AlphaFoldDB" id="A0AA43ZGW4"/>
<proteinExistence type="predicted"/>
<dbReference type="GO" id="GO:0052621">
    <property type="term" value="F:diguanylate cyclase activity"/>
    <property type="evidence" value="ECO:0007669"/>
    <property type="project" value="UniProtKB-EC"/>
</dbReference>
<dbReference type="SUPFAM" id="SSF55073">
    <property type="entry name" value="Nucleotide cyclase"/>
    <property type="match status" value="1"/>
</dbReference>
<evidence type="ECO:0000259" key="4">
    <source>
        <dbReference type="PROSITE" id="PS50887"/>
    </source>
</evidence>
<dbReference type="RefSeq" id="WP_132664661.1">
    <property type="nucleotide sequence ID" value="NZ_JAANCM010000006.1"/>
</dbReference>
<feature type="transmembrane region" description="Helical" evidence="3">
    <location>
        <begin position="46"/>
        <end position="65"/>
    </location>
</feature>
<evidence type="ECO:0000256" key="1">
    <source>
        <dbReference type="ARBA" id="ARBA00012528"/>
    </source>
</evidence>
<organism evidence="5 6">
    <name type="scientific">Ferranicluibacter rubi</name>
    <dbReference type="NCBI Taxonomy" id="2715133"/>
    <lineage>
        <taxon>Bacteria</taxon>
        <taxon>Pseudomonadati</taxon>
        <taxon>Pseudomonadota</taxon>
        <taxon>Alphaproteobacteria</taxon>
        <taxon>Hyphomicrobiales</taxon>
        <taxon>Rhizobiaceae</taxon>
        <taxon>Ferranicluibacter</taxon>
    </lineage>
</organism>
<gene>
    <name evidence="5" type="ORF">G8E10_14075</name>
</gene>
<dbReference type="PANTHER" id="PTHR45138:SF24">
    <property type="entry name" value="DIGUANYLATE CYCLASE DGCC-RELATED"/>
    <property type="match status" value="1"/>
</dbReference>
<dbReference type="PANTHER" id="PTHR45138">
    <property type="entry name" value="REGULATORY COMPONENTS OF SENSORY TRANSDUCTION SYSTEM"/>
    <property type="match status" value="1"/>
</dbReference>
<dbReference type="InterPro" id="IPR000160">
    <property type="entry name" value="GGDEF_dom"/>
</dbReference>
<keyword evidence="3" id="KW-1133">Transmembrane helix</keyword>
<sequence>MTKPPAMGPQRGDNSARTMQRNTVILPHYQYAKQEAEIRKRLHSQIVFGVGCAGLVISFLINPGFDVRPTMAFVPTAMLLCAVCVAIVWVTNFRALRALSMSYTALLSLGFRIQLDAMGELGPYWAAVVSVEIILGTALVFNSRAEYLISCLISVVTLFAGQPSSYFATVSAPLLSLSIVSSVLIGCLLNHAVMNCIREIYITKQKFKKLSSVDALTGLSNRRAFMEHFQSTLAEPKGPLRYFAMIDIDNFKGINDKYGHEMGDRVLVAFARQSTQMFSATEVGRLGGEEFGVLLGGPTDADAMAAMESFLAQVREDMSGAVPFTFSAGLLPIDFGDDATLVLRKADAALYLAKRLGKARIIWAEAEMQDGLIGSPHSASTLPRDRTFRSRPVL</sequence>
<comment type="caution">
    <text evidence="5">The sequence shown here is derived from an EMBL/GenBank/DDBJ whole genome shotgun (WGS) entry which is preliminary data.</text>
</comment>